<keyword evidence="2" id="KW-1133">Transmembrane helix</keyword>
<dbReference type="EMBL" id="LOEE01000028">
    <property type="protein sequence ID" value="KXG76197.1"/>
    <property type="molecule type" value="Genomic_DNA"/>
</dbReference>
<sequence length="231" mass="26063">MEKNFQGTEMNRIQKRCIMGLVLIAMVTVGLYGFTADVYQNQKSYKDSLIRFHVLANSDAPEDQALKLKVRDRIIDVMNPKFEQSKSLDETREIIRRNLKEIEAAAADEIQKSGKNYTVKATLGDAVFPTKNYGSITLPAGTYEALRVVIGKGEGSNWWCVLFPPLCFIDMEKGLTNEKTKQELMSVLTEEEFQMIRTASSEDKIPIKLKFKVVEILESAKANLGKAVGMR</sequence>
<evidence type="ECO:0000256" key="1">
    <source>
        <dbReference type="SAM" id="Coils"/>
    </source>
</evidence>
<dbReference type="Pfam" id="PF09551">
    <property type="entry name" value="Spore_II_R"/>
    <property type="match status" value="1"/>
</dbReference>
<keyword evidence="4" id="KW-1185">Reference proteome</keyword>
<keyword evidence="2" id="KW-0812">Transmembrane</keyword>
<evidence type="ECO:0008006" key="5">
    <source>
        <dbReference type="Google" id="ProtNLM"/>
    </source>
</evidence>
<keyword evidence="2" id="KW-0472">Membrane</keyword>
<accession>A0A140L6M2</accession>
<reference evidence="3 4" key="1">
    <citation type="submission" date="2015-12" db="EMBL/GenBank/DDBJ databases">
        <title>Draft genome sequence of the thermoanaerobe Thermotalea metallivorans, an isolate from the runoff channel of the Great Artesian Basin, Australia.</title>
        <authorList>
            <person name="Patel B.K."/>
        </authorList>
    </citation>
    <scope>NUCLEOTIDE SEQUENCE [LARGE SCALE GENOMIC DNA]</scope>
    <source>
        <strain evidence="3 4">B2-1</strain>
    </source>
</reference>
<evidence type="ECO:0000256" key="2">
    <source>
        <dbReference type="SAM" id="Phobius"/>
    </source>
</evidence>
<evidence type="ECO:0000313" key="3">
    <source>
        <dbReference type="EMBL" id="KXG76197.1"/>
    </source>
</evidence>
<name>A0A140L6M2_9FIRM</name>
<protein>
    <recommendedName>
        <fullName evidence="5">Stage II sporulation protein R</fullName>
    </recommendedName>
</protein>
<feature type="transmembrane region" description="Helical" evidence="2">
    <location>
        <begin position="21"/>
        <end position="39"/>
    </location>
</feature>
<dbReference type="NCBIfam" id="TIGR02837">
    <property type="entry name" value="spore_II_R"/>
    <property type="match status" value="1"/>
</dbReference>
<evidence type="ECO:0000313" key="4">
    <source>
        <dbReference type="Proteomes" id="UP000070456"/>
    </source>
</evidence>
<keyword evidence="1" id="KW-0175">Coiled coil</keyword>
<dbReference type="PATRIC" id="fig|520762.4.peg.1291"/>
<dbReference type="RefSeq" id="WP_242867337.1">
    <property type="nucleotide sequence ID" value="NZ_LOEE01000028.1"/>
</dbReference>
<dbReference type="InterPro" id="IPR014202">
    <property type="entry name" value="Spore_II_R"/>
</dbReference>
<gene>
    <name evidence="3" type="ORF">AN619_11540</name>
</gene>
<feature type="coiled-coil region" evidence="1">
    <location>
        <begin position="85"/>
        <end position="112"/>
    </location>
</feature>
<dbReference type="AlphaFoldDB" id="A0A140L6M2"/>
<dbReference type="Proteomes" id="UP000070456">
    <property type="component" value="Unassembled WGS sequence"/>
</dbReference>
<proteinExistence type="predicted"/>
<organism evidence="3 4">
    <name type="scientific">Thermotalea metallivorans</name>
    <dbReference type="NCBI Taxonomy" id="520762"/>
    <lineage>
        <taxon>Bacteria</taxon>
        <taxon>Bacillati</taxon>
        <taxon>Bacillota</taxon>
        <taxon>Clostridia</taxon>
        <taxon>Peptostreptococcales</taxon>
        <taxon>Thermotaleaceae</taxon>
        <taxon>Thermotalea</taxon>
    </lineage>
</organism>
<dbReference type="STRING" id="520762.AN619_11540"/>
<comment type="caution">
    <text evidence="3">The sequence shown here is derived from an EMBL/GenBank/DDBJ whole genome shotgun (WGS) entry which is preliminary data.</text>
</comment>